<dbReference type="Proteomes" id="UP000235371">
    <property type="component" value="Unassembled WGS sequence"/>
</dbReference>
<dbReference type="GeneID" id="36587985"/>
<proteinExistence type="predicted"/>
<evidence type="ECO:0000313" key="2">
    <source>
        <dbReference type="EMBL" id="PMD62033.1"/>
    </source>
</evidence>
<dbReference type="RefSeq" id="XP_024738937.1">
    <property type="nucleotide sequence ID" value="XM_024879908.1"/>
</dbReference>
<dbReference type="AlphaFoldDB" id="A0A2J6TG93"/>
<gene>
    <name evidence="2" type="ORF">K444DRAFT_611243</name>
</gene>
<dbReference type="InParanoid" id="A0A2J6TG93"/>
<name>A0A2J6TG93_9HELO</name>
<feature type="compositionally biased region" description="Polar residues" evidence="1">
    <location>
        <begin position="1"/>
        <end position="26"/>
    </location>
</feature>
<reference evidence="2 3" key="1">
    <citation type="submission" date="2016-04" db="EMBL/GenBank/DDBJ databases">
        <title>A degradative enzymes factory behind the ericoid mycorrhizal symbiosis.</title>
        <authorList>
            <consortium name="DOE Joint Genome Institute"/>
            <person name="Martino E."/>
            <person name="Morin E."/>
            <person name="Grelet G."/>
            <person name="Kuo A."/>
            <person name="Kohler A."/>
            <person name="Daghino S."/>
            <person name="Barry K."/>
            <person name="Choi C."/>
            <person name="Cichocki N."/>
            <person name="Clum A."/>
            <person name="Copeland A."/>
            <person name="Hainaut M."/>
            <person name="Haridas S."/>
            <person name="Labutti K."/>
            <person name="Lindquist E."/>
            <person name="Lipzen A."/>
            <person name="Khouja H.-R."/>
            <person name="Murat C."/>
            <person name="Ohm R."/>
            <person name="Olson A."/>
            <person name="Spatafora J."/>
            <person name="Veneault-Fourrey C."/>
            <person name="Henrissat B."/>
            <person name="Grigoriev I."/>
            <person name="Martin F."/>
            <person name="Perotto S."/>
        </authorList>
    </citation>
    <scope>NUCLEOTIDE SEQUENCE [LARGE SCALE GENOMIC DNA]</scope>
    <source>
        <strain evidence="2 3">E</strain>
    </source>
</reference>
<sequence>MPSPEPQTSHPNNQFQSTRISNSPQIQYGYAAPHPPCRGLAHSPPAPYAFHPNTPATPPHTSPSPYTD</sequence>
<accession>A0A2J6TG93</accession>
<organism evidence="2 3">
    <name type="scientific">Hyaloscypha bicolor E</name>
    <dbReference type="NCBI Taxonomy" id="1095630"/>
    <lineage>
        <taxon>Eukaryota</taxon>
        <taxon>Fungi</taxon>
        <taxon>Dikarya</taxon>
        <taxon>Ascomycota</taxon>
        <taxon>Pezizomycotina</taxon>
        <taxon>Leotiomycetes</taxon>
        <taxon>Helotiales</taxon>
        <taxon>Hyaloscyphaceae</taxon>
        <taxon>Hyaloscypha</taxon>
        <taxon>Hyaloscypha bicolor</taxon>
    </lineage>
</organism>
<dbReference type="EMBL" id="KZ613785">
    <property type="protein sequence ID" value="PMD62033.1"/>
    <property type="molecule type" value="Genomic_DNA"/>
</dbReference>
<keyword evidence="3" id="KW-1185">Reference proteome</keyword>
<evidence type="ECO:0000313" key="3">
    <source>
        <dbReference type="Proteomes" id="UP000235371"/>
    </source>
</evidence>
<protein>
    <submittedName>
        <fullName evidence="2">Uncharacterized protein</fullName>
    </submittedName>
</protein>
<feature type="region of interest" description="Disordered" evidence="1">
    <location>
        <begin position="1"/>
        <end position="68"/>
    </location>
</feature>
<evidence type="ECO:0000256" key="1">
    <source>
        <dbReference type="SAM" id="MobiDB-lite"/>
    </source>
</evidence>